<reference evidence="1 3" key="2">
    <citation type="journal article" date="2014" name="BMC Genomics">
        <title>An improved genome release (version Mt4.0) for the model legume Medicago truncatula.</title>
        <authorList>
            <person name="Tang H."/>
            <person name="Krishnakumar V."/>
            <person name="Bidwell S."/>
            <person name="Rosen B."/>
            <person name="Chan A."/>
            <person name="Zhou S."/>
            <person name="Gentzbittel L."/>
            <person name="Childs K.L."/>
            <person name="Yandell M."/>
            <person name="Gundlach H."/>
            <person name="Mayer K.F."/>
            <person name="Schwartz D.C."/>
            <person name="Town C.D."/>
        </authorList>
    </citation>
    <scope>GENOME REANNOTATION</scope>
    <source>
        <strain evidence="2 3">cv. Jemalong A17</strain>
    </source>
</reference>
<keyword evidence="3" id="KW-1185">Reference proteome</keyword>
<organism evidence="1 3">
    <name type="scientific">Medicago truncatula</name>
    <name type="common">Barrel medic</name>
    <name type="synonym">Medicago tribuloides</name>
    <dbReference type="NCBI Taxonomy" id="3880"/>
    <lineage>
        <taxon>Eukaryota</taxon>
        <taxon>Viridiplantae</taxon>
        <taxon>Streptophyta</taxon>
        <taxon>Embryophyta</taxon>
        <taxon>Tracheophyta</taxon>
        <taxon>Spermatophyta</taxon>
        <taxon>Magnoliopsida</taxon>
        <taxon>eudicotyledons</taxon>
        <taxon>Gunneridae</taxon>
        <taxon>Pentapetalae</taxon>
        <taxon>rosids</taxon>
        <taxon>fabids</taxon>
        <taxon>Fabales</taxon>
        <taxon>Fabaceae</taxon>
        <taxon>Papilionoideae</taxon>
        <taxon>50 kb inversion clade</taxon>
        <taxon>NPAAA clade</taxon>
        <taxon>Hologalegina</taxon>
        <taxon>IRL clade</taxon>
        <taxon>Trifolieae</taxon>
        <taxon>Medicago</taxon>
    </lineage>
</organism>
<evidence type="ECO:0000313" key="3">
    <source>
        <dbReference type="Proteomes" id="UP000002051"/>
    </source>
</evidence>
<dbReference type="EnsemblPlants" id="AES67646">
    <property type="protein sequence ID" value="AES67646"/>
    <property type="gene ID" value="MTR_2g097660"/>
</dbReference>
<reference evidence="2" key="3">
    <citation type="submission" date="2015-04" db="UniProtKB">
        <authorList>
            <consortium name="EnsemblPlants"/>
        </authorList>
    </citation>
    <scope>IDENTIFICATION</scope>
    <source>
        <strain evidence="2">cv. Jemalong A17</strain>
    </source>
</reference>
<name>G7IRX3_MEDTR</name>
<gene>
    <name evidence="1" type="ordered locus">MTR_2g097660</name>
</gene>
<protein>
    <submittedName>
        <fullName evidence="1 2">Uncharacterized protein</fullName>
    </submittedName>
</protein>
<dbReference type="HOGENOM" id="CLU_2174723_0_0_1"/>
<reference evidence="1 3" key="1">
    <citation type="journal article" date="2011" name="Nature">
        <title>The Medicago genome provides insight into the evolution of rhizobial symbioses.</title>
        <authorList>
            <person name="Young N.D."/>
            <person name="Debelle F."/>
            <person name="Oldroyd G.E."/>
            <person name="Geurts R."/>
            <person name="Cannon S.B."/>
            <person name="Udvardi M.K."/>
            <person name="Benedito V.A."/>
            <person name="Mayer K.F."/>
            <person name="Gouzy J."/>
            <person name="Schoof H."/>
            <person name="Van de Peer Y."/>
            <person name="Proost S."/>
            <person name="Cook D.R."/>
            <person name="Meyers B.C."/>
            <person name="Spannagl M."/>
            <person name="Cheung F."/>
            <person name="De Mita S."/>
            <person name="Krishnakumar V."/>
            <person name="Gundlach H."/>
            <person name="Zhou S."/>
            <person name="Mudge J."/>
            <person name="Bharti A.K."/>
            <person name="Murray J.D."/>
            <person name="Naoumkina M.A."/>
            <person name="Rosen B."/>
            <person name="Silverstein K.A."/>
            <person name="Tang H."/>
            <person name="Rombauts S."/>
            <person name="Zhao P.X."/>
            <person name="Zhou P."/>
            <person name="Barbe V."/>
            <person name="Bardou P."/>
            <person name="Bechner M."/>
            <person name="Bellec A."/>
            <person name="Berger A."/>
            <person name="Berges H."/>
            <person name="Bidwell S."/>
            <person name="Bisseling T."/>
            <person name="Choisne N."/>
            <person name="Couloux A."/>
            <person name="Denny R."/>
            <person name="Deshpande S."/>
            <person name="Dai X."/>
            <person name="Doyle J.J."/>
            <person name="Dudez A.M."/>
            <person name="Farmer A.D."/>
            <person name="Fouteau S."/>
            <person name="Franken C."/>
            <person name="Gibelin C."/>
            <person name="Gish J."/>
            <person name="Goldstein S."/>
            <person name="Gonzalez A.J."/>
            <person name="Green P.J."/>
            <person name="Hallab A."/>
            <person name="Hartog M."/>
            <person name="Hua A."/>
            <person name="Humphray S.J."/>
            <person name="Jeong D.H."/>
            <person name="Jing Y."/>
            <person name="Jocker A."/>
            <person name="Kenton S.M."/>
            <person name="Kim D.J."/>
            <person name="Klee K."/>
            <person name="Lai H."/>
            <person name="Lang C."/>
            <person name="Lin S."/>
            <person name="Macmil S.L."/>
            <person name="Magdelenat G."/>
            <person name="Matthews L."/>
            <person name="McCorrison J."/>
            <person name="Monaghan E.L."/>
            <person name="Mun J.H."/>
            <person name="Najar F.Z."/>
            <person name="Nicholson C."/>
            <person name="Noirot C."/>
            <person name="O'Bleness M."/>
            <person name="Paule C.R."/>
            <person name="Poulain J."/>
            <person name="Prion F."/>
            <person name="Qin B."/>
            <person name="Qu C."/>
            <person name="Retzel E.F."/>
            <person name="Riddle C."/>
            <person name="Sallet E."/>
            <person name="Samain S."/>
            <person name="Samson N."/>
            <person name="Sanders I."/>
            <person name="Saurat O."/>
            <person name="Scarpelli C."/>
            <person name="Schiex T."/>
            <person name="Segurens B."/>
            <person name="Severin A.J."/>
            <person name="Sherrier D.J."/>
            <person name="Shi R."/>
            <person name="Sims S."/>
            <person name="Singer S.R."/>
            <person name="Sinharoy S."/>
            <person name="Sterck L."/>
            <person name="Viollet A."/>
            <person name="Wang B.B."/>
            <person name="Wang K."/>
            <person name="Wang M."/>
            <person name="Wang X."/>
            <person name="Warfsmann J."/>
            <person name="Weissenbach J."/>
            <person name="White D.D."/>
            <person name="White J.D."/>
            <person name="Wiley G.B."/>
            <person name="Wincker P."/>
            <person name="Xing Y."/>
            <person name="Yang L."/>
            <person name="Yao Z."/>
            <person name="Ying F."/>
            <person name="Zhai J."/>
            <person name="Zhou L."/>
            <person name="Zuber A."/>
            <person name="Denarie J."/>
            <person name="Dixon R.A."/>
            <person name="May G.D."/>
            <person name="Schwartz D.C."/>
            <person name="Rogers J."/>
            <person name="Quetier F."/>
            <person name="Town C.D."/>
            <person name="Roe B.A."/>
        </authorList>
    </citation>
    <scope>NUCLEOTIDE SEQUENCE [LARGE SCALE GENOMIC DNA]</scope>
    <source>
        <strain evidence="1">A17</strain>
        <strain evidence="2 3">cv. Jemalong A17</strain>
    </source>
</reference>
<proteinExistence type="predicted"/>
<dbReference type="EMBL" id="CM001218">
    <property type="protein sequence ID" value="AES67646.1"/>
    <property type="molecule type" value="Genomic_DNA"/>
</dbReference>
<dbReference type="Proteomes" id="UP000002051">
    <property type="component" value="Chromosome 2"/>
</dbReference>
<evidence type="ECO:0000313" key="1">
    <source>
        <dbReference type="EMBL" id="AES67646.1"/>
    </source>
</evidence>
<dbReference type="PaxDb" id="3880-AES67646"/>
<accession>G7IRX3</accession>
<evidence type="ECO:0000313" key="2">
    <source>
        <dbReference type="EnsemblPlants" id="AES67646"/>
    </source>
</evidence>
<sequence length="110" mass="12154">MLTPMHNIVGISPLLIPPPVSSASRTQARLKHSRPNIVAMRRELNSLPVLSNIGHGKYWWWLLGSPPCPISANMAGFSVIIQYNGATKWPVWQDFGSPPLATLLLTIEET</sequence>
<dbReference type="AlphaFoldDB" id="G7IRX3"/>